<comment type="caution">
    <text evidence="1">The sequence shown here is derived from an EMBL/GenBank/DDBJ whole genome shotgun (WGS) entry which is preliminary data.</text>
</comment>
<evidence type="ECO:0008006" key="3">
    <source>
        <dbReference type="Google" id="ProtNLM"/>
    </source>
</evidence>
<evidence type="ECO:0000313" key="2">
    <source>
        <dbReference type="Proteomes" id="UP001550850"/>
    </source>
</evidence>
<keyword evidence="2" id="KW-1185">Reference proteome</keyword>
<proteinExistence type="predicted"/>
<dbReference type="EMBL" id="JBEZUR010000033">
    <property type="protein sequence ID" value="MEU3556451.1"/>
    <property type="molecule type" value="Genomic_DNA"/>
</dbReference>
<organism evidence="1 2">
    <name type="scientific">Streptomyces fragilis</name>
    <dbReference type="NCBI Taxonomy" id="67301"/>
    <lineage>
        <taxon>Bacteria</taxon>
        <taxon>Bacillati</taxon>
        <taxon>Actinomycetota</taxon>
        <taxon>Actinomycetes</taxon>
        <taxon>Kitasatosporales</taxon>
        <taxon>Streptomycetaceae</taxon>
        <taxon>Streptomyces</taxon>
    </lineage>
</organism>
<gene>
    <name evidence="1" type="ORF">AB0E65_19905</name>
</gene>
<name>A0ABV2YL44_9ACTN</name>
<accession>A0ABV2YL44</accession>
<dbReference type="RefSeq" id="WP_108954929.1">
    <property type="nucleotide sequence ID" value="NZ_BEVZ01000004.1"/>
</dbReference>
<dbReference type="Proteomes" id="UP001550850">
    <property type="component" value="Unassembled WGS sequence"/>
</dbReference>
<sequence length="146" mass="15159">MAWNEWERLKGEAAARQGADDLRVHQDDLGAVGHEAFTLHEELCRVADVGSAGAQGAGGAGGAGVTWRAAATLRSSGFATGGALATTLEIWSSQVRTVLQATAHISNHLAHSRKAHARDDAEIGALLTGRDGSSAVPVSVLQTYFT</sequence>
<protein>
    <recommendedName>
        <fullName evidence="3">AG1 protein</fullName>
    </recommendedName>
</protein>
<evidence type="ECO:0000313" key="1">
    <source>
        <dbReference type="EMBL" id="MEU3556451.1"/>
    </source>
</evidence>
<reference evidence="1 2" key="1">
    <citation type="submission" date="2024-06" db="EMBL/GenBank/DDBJ databases">
        <title>The Natural Products Discovery Center: Release of the First 8490 Sequenced Strains for Exploring Actinobacteria Biosynthetic Diversity.</title>
        <authorList>
            <person name="Kalkreuter E."/>
            <person name="Kautsar S.A."/>
            <person name="Yang D."/>
            <person name="Bader C.D."/>
            <person name="Teijaro C.N."/>
            <person name="Fluegel L."/>
            <person name="Davis C.M."/>
            <person name="Simpson J.R."/>
            <person name="Lauterbach L."/>
            <person name="Steele A.D."/>
            <person name="Gui C."/>
            <person name="Meng S."/>
            <person name="Li G."/>
            <person name="Viehrig K."/>
            <person name="Ye F."/>
            <person name="Su P."/>
            <person name="Kiefer A.F."/>
            <person name="Nichols A."/>
            <person name="Cepeda A.J."/>
            <person name="Yan W."/>
            <person name="Fan B."/>
            <person name="Jiang Y."/>
            <person name="Adhikari A."/>
            <person name="Zheng C.-J."/>
            <person name="Schuster L."/>
            <person name="Cowan T.M."/>
            <person name="Smanski M.J."/>
            <person name="Chevrette M.G."/>
            <person name="De Carvalho L.P.S."/>
            <person name="Shen B."/>
        </authorList>
    </citation>
    <scope>NUCLEOTIDE SEQUENCE [LARGE SCALE GENOMIC DNA]</scope>
    <source>
        <strain evidence="1 2">NPDC038104</strain>
    </source>
</reference>